<dbReference type="InterPro" id="IPR000639">
    <property type="entry name" value="Epox_hydrolase-like"/>
</dbReference>
<dbReference type="InterPro" id="IPR029058">
    <property type="entry name" value="AB_hydrolase_fold"/>
</dbReference>
<reference evidence="3 4" key="1">
    <citation type="submission" date="2019-03" db="EMBL/GenBank/DDBJ databases">
        <title>Draft genome sequences of novel Actinobacteria.</title>
        <authorList>
            <person name="Sahin N."/>
            <person name="Ay H."/>
            <person name="Saygin H."/>
        </authorList>
    </citation>
    <scope>NUCLEOTIDE SEQUENCE [LARGE SCALE GENOMIC DNA]</scope>
    <source>
        <strain evidence="3 4">7K502</strain>
    </source>
</reference>
<name>A0A4R4YGR1_9PSEU</name>
<dbReference type="EMBL" id="SMKW01000047">
    <property type="protein sequence ID" value="TDD42422.1"/>
    <property type="molecule type" value="Genomic_DNA"/>
</dbReference>
<evidence type="ECO:0000259" key="2">
    <source>
        <dbReference type="Pfam" id="PF00561"/>
    </source>
</evidence>
<keyword evidence="4" id="KW-1185">Reference proteome</keyword>
<evidence type="ECO:0000313" key="3">
    <source>
        <dbReference type="EMBL" id="TDD42422.1"/>
    </source>
</evidence>
<comment type="caution">
    <text evidence="3">The sequence shown here is derived from an EMBL/GenBank/DDBJ whole genome shotgun (WGS) entry which is preliminary data.</text>
</comment>
<dbReference type="PANTHER" id="PTHR43329">
    <property type="entry name" value="EPOXIDE HYDROLASE"/>
    <property type="match status" value="1"/>
</dbReference>
<accession>A0A4R4YGR1</accession>
<dbReference type="GO" id="GO:0016787">
    <property type="term" value="F:hydrolase activity"/>
    <property type="evidence" value="ECO:0007669"/>
    <property type="project" value="UniProtKB-KW"/>
</dbReference>
<dbReference type="Proteomes" id="UP000294947">
    <property type="component" value="Unassembled WGS sequence"/>
</dbReference>
<proteinExistence type="predicted"/>
<keyword evidence="1 3" id="KW-0378">Hydrolase</keyword>
<dbReference type="AlphaFoldDB" id="A0A4R4YGR1"/>
<dbReference type="InterPro" id="IPR000073">
    <property type="entry name" value="AB_hydrolase_1"/>
</dbReference>
<gene>
    <name evidence="3" type="ORF">E1288_29295</name>
</gene>
<dbReference type="Gene3D" id="3.40.50.1820">
    <property type="entry name" value="alpha/beta hydrolase"/>
    <property type="match status" value="1"/>
</dbReference>
<dbReference type="OrthoDB" id="2987348at2"/>
<dbReference type="Pfam" id="PF00561">
    <property type="entry name" value="Abhydrolase_1"/>
    <property type="match status" value="1"/>
</dbReference>
<feature type="domain" description="AB hydrolase-1" evidence="2">
    <location>
        <begin position="25"/>
        <end position="131"/>
    </location>
</feature>
<dbReference type="PRINTS" id="PR00412">
    <property type="entry name" value="EPOXHYDRLASE"/>
</dbReference>
<evidence type="ECO:0000313" key="4">
    <source>
        <dbReference type="Proteomes" id="UP000294947"/>
    </source>
</evidence>
<evidence type="ECO:0000256" key="1">
    <source>
        <dbReference type="ARBA" id="ARBA00022801"/>
    </source>
</evidence>
<protein>
    <submittedName>
        <fullName evidence="3">Alpha/beta hydrolase</fullName>
    </submittedName>
</protein>
<dbReference type="SUPFAM" id="SSF53474">
    <property type="entry name" value="alpha/beta-Hydrolases"/>
    <property type="match status" value="1"/>
</dbReference>
<sequence length="314" mass="34517">MTDLRHHRVSVNRIKLHYVEAGAGPAVVLCHGFPELWYSWRHQLHALAQAGYRAIALDMRGHGESDAPIKIEDYDVCQTVGDVIGLMDLLGIDRAALVGHDAGTSTVYHAALMRPDRVRGVMGLSVPYVPRGPLSVLDAFDDTVPDGFYMHYFQKPGVAEQDLERDITESLRRLIYANSGQNPQAPFTMTVPEGSTLVDELPAPDGPMHFLSEADLSVYSTAYSRTGFRGGLHGYRVFQRNWELTAAWHDMALPVPAAYVGGALDTVLQFPGFRTAAEAMGRATFLDGAGHWVQAERPDEVNEALLSFLDSLPS</sequence>
<organism evidence="3 4">
    <name type="scientific">Saccharopolyspora elongata</name>
    <dbReference type="NCBI Taxonomy" id="2530387"/>
    <lineage>
        <taxon>Bacteria</taxon>
        <taxon>Bacillati</taxon>
        <taxon>Actinomycetota</taxon>
        <taxon>Actinomycetes</taxon>
        <taxon>Pseudonocardiales</taxon>
        <taxon>Pseudonocardiaceae</taxon>
        <taxon>Saccharopolyspora</taxon>
    </lineage>
</organism>
<dbReference type="RefSeq" id="WP_132490663.1">
    <property type="nucleotide sequence ID" value="NZ_SMKW01000047.1"/>
</dbReference>